<reference evidence="2" key="2">
    <citation type="submission" date="2025-09" db="UniProtKB">
        <authorList>
            <consortium name="Ensembl"/>
        </authorList>
    </citation>
    <scope>IDENTIFICATION</scope>
</reference>
<accession>A0A8C8SSP1</accession>
<dbReference type="SMART" id="SM00349">
    <property type="entry name" value="KRAB"/>
    <property type="match status" value="1"/>
</dbReference>
<organism evidence="2 3">
    <name type="scientific">Pelusios castaneus</name>
    <name type="common">West African mud turtle</name>
    <dbReference type="NCBI Taxonomy" id="367368"/>
    <lineage>
        <taxon>Eukaryota</taxon>
        <taxon>Metazoa</taxon>
        <taxon>Chordata</taxon>
        <taxon>Craniata</taxon>
        <taxon>Vertebrata</taxon>
        <taxon>Euteleostomi</taxon>
        <taxon>Archelosauria</taxon>
        <taxon>Testudinata</taxon>
        <taxon>Testudines</taxon>
        <taxon>Pleurodira</taxon>
        <taxon>Pelomedusidae</taxon>
        <taxon>Pelusios</taxon>
    </lineage>
</organism>
<reference evidence="2" key="1">
    <citation type="submission" date="2025-08" db="UniProtKB">
        <authorList>
            <consortium name="Ensembl"/>
        </authorList>
    </citation>
    <scope>IDENTIFICATION</scope>
</reference>
<evidence type="ECO:0000259" key="1">
    <source>
        <dbReference type="PROSITE" id="PS50805"/>
    </source>
</evidence>
<dbReference type="PANTHER" id="PTHR23232">
    <property type="entry name" value="KRAB DOMAIN C2H2 ZINC FINGER"/>
    <property type="match status" value="1"/>
</dbReference>
<protein>
    <recommendedName>
        <fullName evidence="1">KRAB domain-containing protein</fullName>
    </recommendedName>
</protein>
<dbReference type="Ensembl" id="ENSPCET00000025158.1">
    <property type="protein sequence ID" value="ENSPCEP00000024345.1"/>
    <property type="gene ID" value="ENSPCEG00000018406.1"/>
</dbReference>
<dbReference type="InterPro" id="IPR001909">
    <property type="entry name" value="KRAB"/>
</dbReference>
<dbReference type="PROSITE" id="PS50805">
    <property type="entry name" value="KRAB"/>
    <property type="match status" value="1"/>
</dbReference>
<keyword evidence="3" id="KW-1185">Reference proteome</keyword>
<dbReference type="PANTHER" id="PTHR23232:SF133">
    <property type="entry name" value="RIKEN CDNA 1700020N01 GENE"/>
    <property type="match status" value="1"/>
</dbReference>
<proteinExistence type="predicted"/>
<dbReference type="CDD" id="cd07765">
    <property type="entry name" value="KRAB_A-box"/>
    <property type="match status" value="1"/>
</dbReference>
<name>A0A8C8SSP1_9SAUR</name>
<evidence type="ECO:0000313" key="2">
    <source>
        <dbReference type="Ensembl" id="ENSPCEP00000024345.1"/>
    </source>
</evidence>
<dbReference type="Proteomes" id="UP000694393">
    <property type="component" value="Unplaced"/>
</dbReference>
<dbReference type="Gene3D" id="6.10.140.140">
    <property type="match status" value="1"/>
</dbReference>
<dbReference type="SUPFAM" id="SSF109640">
    <property type="entry name" value="KRAB domain (Kruppel-associated box)"/>
    <property type="match status" value="1"/>
</dbReference>
<dbReference type="AlphaFoldDB" id="A0A8C8SSP1"/>
<dbReference type="GO" id="GO:0006355">
    <property type="term" value="P:regulation of DNA-templated transcription"/>
    <property type="evidence" value="ECO:0007669"/>
    <property type="project" value="InterPro"/>
</dbReference>
<dbReference type="InterPro" id="IPR050169">
    <property type="entry name" value="Krueppel_C2H2_ZnF"/>
</dbReference>
<evidence type="ECO:0000313" key="3">
    <source>
        <dbReference type="Proteomes" id="UP000694393"/>
    </source>
</evidence>
<dbReference type="InterPro" id="IPR036051">
    <property type="entry name" value="KRAB_dom_sf"/>
</dbReference>
<dbReference type="Pfam" id="PF01352">
    <property type="entry name" value="KRAB"/>
    <property type="match status" value="1"/>
</dbReference>
<feature type="domain" description="KRAB" evidence="1">
    <location>
        <begin position="11"/>
        <end position="80"/>
    </location>
</feature>
<sequence length="80" mass="9044">MDEGVFVQVPVTFADVAVHFTAAEWALLGKSQQELYRDTMMENYRNVASLGKDLLLHVHEKWGRNFLSLQECQSLAGMDG</sequence>